<name>A0A5C4VSG5_9ACTN</name>
<dbReference type="EMBL" id="VDMP01000025">
    <property type="protein sequence ID" value="TNM38475.1"/>
    <property type="molecule type" value="Genomic_DNA"/>
</dbReference>
<dbReference type="InterPro" id="IPR002575">
    <property type="entry name" value="Aminoglycoside_PTrfase"/>
</dbReference>
<dbReference type="Pfam" id="PF01636">
    <property type="entry name" value="APH"/>
    <property type="match status" value="1"/>
</dbReference>
<keyword evidence="3" id="KW-1185">Reference proteome</keyword>
<dbReference type="AlphaFoldDB" id="A0A5C4VSG5"/>
<accession>A0A5C4VSG5</accession>
<dbReference type="PANTHER" id="PTHR47829">
    <property type="entry name" value="HYDROLASE, PUTATIVE (AFU_ORTHOLOGUE AFUA_1G12880)-RELATED"/>
    <property type="match status" value="1"/>
</dbReference>
<evidence type="ECO:0000313" key="2">
    <source>
        <dbReference type="EMBL" id="TNM38475.1"/>
    </source>
</evidence>
<organism evidence="2 3">
    <name type="scientific">Nocardioides albidus</name>
    <dbReference type="NCBI Taxonomy" id="1517589"/>
    <lineage>
        <taxon>Bacteria</taxon>
        <taxon>Bacillati</taxon>
        <taxon>Actinomycetota</taxon>
        <taxon>Actinomycetes</taxon>
        <taxon>Propionibacteriales</taxon>
        <taxon>Nocardioidaceae</taxon>
        <taxon>Nocardioides</taxon>
    </lineage>
</organism>
<dbReference type="RefSeq" id="WP_139623587.1">
    <property type="nucleotide sequence ID" value="NZ_VDMP01000025.1"/>
</dbReference>
<dbReference type="CDD" id="cd05154">
    <property type="entry name" value="ACAD10_11_N-like"/>
    <property type="match status" value="1"/>
</dbReference>
<feature type="domain" description="Aminoglycoside phosphotransferase" evidence="1">
    <location>
        <begin position="44"/>
        <end position="270"/>
    </location>
</feature>
<dbReference type="InterPro" id="IPR011009">
    <property type="entry name" value="Kinase-like_dom_sf"/>
</dbReference>
<comment type="caution">
    <text evidence="2">The sequence shown here is derived from an EMBL/GenBank/DDBJ whole genome shotgun (WGS) entry which is preliminary data.</text>
</comment>
<evidence type="ECO:0000259" key="1">
    <source>
        <dbReference type="Pfam" id="PF01636"/>
    </source>
</evidence>
<dbReference type="OrthoDB" id="3806873at2"/>
<dbReference type="SUPFAM" id="SSF56112">
    <property type="entry name" value="Protein kinase-like (PK-like)"/>
    <property type="match status" value="1"/>
</dbReference>
<dbReference type="Gene3D" id="3.90.1200.10">
    <property type="match status" value="1"/>
</dbReference>
<protein>
    <submittedName>
        <fullName evidence="2">Phosphotransferase family protein</fullName>
    </submittedName>
</protein>
<dbReference type="InterPro" id="IPR041726">
    <property type="entry name" value="ACAD10_11_N"/>
</dbReference>
<sequence length="351" mass="38203">MSDRPGPEPECRDVQGVDHARLHAWLVENGLTDGRTDASGLTSRLLAGGRSNLTYEISDGSHTWVLRRPPLGHVLETAHDMGREYRVLEALRGSAVPVPQAIRLCSTAEVLGAPFYLMSLVDGVALRTAAEMEERGPERTRAISLGVVDTLVALHAVVPSEVGLGDFGRPEGYLERQVRRWQKQLDSSLSRPLPAAAVLHQRLLRRVPVQSAPGIVHGDYRLDNVLVDDQDRIAAVLDWEMATLGDPLMDLAVMAVYGRLGQEYTSPVISDVVNARGHVSEAEALERYAAGSGRDLTNLSFHLGLAAFKLAVILEGIHFRYVHGQTVGDGFEHIGAAVEPLLQLGLDAMEE</sequence>
<reference evidence="2 3" key="1">
    <citation type="journal article" date="2016" name="Int. J. Syst. Evol. Microbiol.">
        <title>Nocardioides albidus sp. nov., an actinobacterium isolated from garden soil.</title>
        <authorList>
            <person name="Singh H."/>
            <person name="Du J."/>
            <person name="Trinh H."/>
            <person name="Won K."/>
            <person name="Yang J.E."/>
            <person name="Yin C."/>
            <person name="Kook M."/>
            <person name="Yi T.H."/>
        </authorList>
    </citation>
    <scope>NUCLEOTIDE SEQUENCE [LARGE SCALE GENOMIC DNA]</scope>
    <source>
        <strain evidence="2 3">CCTCC AB 2015297</strain>
    </source>
</reference>
<dbReference type="InterPro" id="IPR052898">
    <property type="entry name" value="ACAD10-like"/>
</dbReference>
<gene>
    <name evidence="2" type="ORF">FHP29_14615</name>
</gene>
<evidence type="ECO:0000313" key="3">
    <source>
        <dbReference type="Proteomes" id="UP000313231"/>
    </source>
</evidence>
<dbReference type="GO" id="GO:0016740">
    <property type="term" value="F:transferase activity"/>
    <property type="evidence" value="ECO:0007669"/>
    <property type="project" value="UniProtKB-KW"/>
</dbReference>
<dbReference type="Gene3D" id="3.30.200.20">
    <property type="entry name" value="Phosphorylase Kinase, domain 1"/>
    <property type="match status" value="1"/>
</dbReference>
<proteinExistence type="predicted"/>
<keyword evidence="2" id="KW-0808">Transferase</keyword>
<dbReference type="PANTHER" id="PTHR47829:SF1">
    <property type="entry name" value="HAD FAMILY PHOSPHATASE"/>
    <property type="match status" value="1"/>
</dbReference>
<dbReference type="Proteomes" id="UP000313231">
    <property type="component" value="Unassembled WGS sequence"/>
</dbReference>